<evidence type="ECO:0000313" key="2">
    <source>
        <dbReference type="Proteomes" id="UP001054945"/>
    </source>
</evidence>
<keyword evidence="2" id="KW-1185">Reference proteome</keyword>
<comment type="caution">
    <text evidence="1">The sequence shown here is derived from an EMBL/GenBank/DDBJ whole genome shotgun (WGS) entry which is preliminary data.</text>
</comment>
<evidence type="ECO:0000313" key="1">
    <source>
        <dbReference type="EMBL" id="GIY85549.1"/>
    </source>
</evidence>
<organism evidence="1 2">
    <name type="scientific">Caerostris extrusa</name>
    <name type="common">Bark spider</name>
    <name type="synonym">Caerostris bankana</name>
    <dbReference type="NCBI Taxonomy" id="172846"/>
    <lineage>
        <taxon>Eukaryota</taxon>
        <taxon>Metazoa</taxon>
        <taxon>Ecdysozoa</taxon>
        <taxon>Arthropoda</taxon>
        <taxon>Chelicerata</taxon>
        <taxon>Arachnida</taxon>
        <taxon>Araneae</taxon>
        <taxon>Araneomorphae</taxon>
        <taxon>Entelegynae</taxon>
        <taxon>Araneoidea</taxon>
        <taxon>Araneidae</taxon>
        <taxon>Caerostris</taxon>
    </lineage>
</organism>
<dbReference type="AlphaFoldDB" id="A0AAV4WV85"/>
<accession>A0AAV4WV85</accession>
<sequence>MQGMFPKELIENPLNCCLQRRCWGNNPGDAFYIGTIDTVGKQRALIQAGRCLFFKGLLKNSFETAKAFDLPWDSVYSFALAGGRYISRLAYE</sequence>
<reference evidence="1 2" key="1">
    <citation type="submission" date="2021-06" db="EMBL/GenBank/DDBJ databases">
        <title>Caerostris extrusa draft genome.</title>
        <authorList>
            <person name="Kono N."/>
            <person name="Arakawa K."/>
        </authorList>
    </citation>
    <scope>NUCLEOTIDE SEQUENCE [LARGE SCALE GENOMIC DNA]</scope>
</reference>
<protein>
    <submittedName>
        <fullName evidence="1">Uncharacterized protein</fullName>
    </submittedName>
</protein>
<dbReference type="EMBL" id="BPLR01016665">
    <property type="protein sequence ID" value="GIY85549.1"/>
    <property type="molecule type" value="Genomic_DNA"/>
</dbReference>
<proteinExistence type="predicted"/>
<name>A0AAV4WV85_CAEEX</name>
<dbReference type="Proteomes" id="UP001054945">
    <property type="component" value="Unassembled WGS sequence"/>
</dbReference>
<gene>
    <name evidence="1" type="ORF">CEXT_404051</name>
</gene>